<dbReference type="Gene3D" id="2.30.110.10">
    <property type="entry name" value="Electron Transport, Fmn-binding Protein, Chain A"/>
    <property type="match status" value="1"/>
</dbReference>
<evidence type="ECO:0000313" key="3">
    <source>
        <dbReference type="Proteomes" id="UP000018896"/>
    </source>
</evidence>
<keyword evidence="3" id="KW-1185">Reference proteome</keyword>
<protein>
    <submittedName>
        <fullName evidence="2">Phosphohydrolase</fullName>
    </submittedName>
</protein>
<dbReference type="EMBL" id="BAUV01000011">
    <property type="protein sequence ID" value="GAE34823.1"/>
    <property type="molecule type" value="Genomic_DNA"/>
</dbReference>
<comment type="caution">
    <text evidence="2">The sequence shown here is derived from an EMBL/GenBank/DDBJ whole genome shotgun (WGS) entry which is preliminary data.</text>
</comment>
<dbReference type="eggNOG" id="COG3576">
    <property type="taxonomic scope" value="Bacteria"/>
</dbReference>
<dbReference type="InterPro" id="IPR012349">
    <property type="entry name" value="Split_barrel_FMN-bd"/>
</dbReference>
<name>W4QT62_HALA3</name>
<dbReference type="Proteomes" id="UP000018896">
    <property type="component" value="Unassembled WGS sequence"/>
</dbReference>
<dbReference type="SUPFAM" id="SSF50475">
    <property type="entry name" value="FMN-binding split barrel"/>
    <property type="match status" value="1"/>
</dbReference>
<evidence type="ECO:0000313" key="2">
    <source>
        <dbReference type="EMBL" id="GAE34823.1"/>
    </source>
</evidence>
<keyword evidence="2" id="KW-0378">Hydrolase</keyword>
<dbReference type="STRING" id="1236973.JCM9157_1903"/>
<evidence type="ECO:0000259" key="1">
    <source>
        <dbReference type="Pfam" id="PF01243"/>
    </source>
</evidence>
<accession>W4QT62</accession>
<dbReference type="NCBIfam" id="TIGR04025">
    <property type="entry name" value="PPOX_FMN_DR2398"/>
    <property type="match status" value="1"/>
</dbReference>
<dbReference type="OrthoDB" id="9796486at2"/>
<gene>
    <name evidence="2" type="ORF">JCM9157_1903</name>
</gene>
<dbReference type="Pfam" id="PF01243">
    <property type="entry name" value="PNPOx_N"/>
    <property type="match status" value="1"/>
</dbReference>
<dbReference type="PANTHER" id="PTHR42815:SF2">
    <property type="entry name" value="FAD-BINDING, PUTATIVE (AFU_ORTHOLOGUE AFUA_6G07600)-RELATED"/>
    <property type="match status" value="1"/>
</dbReference>
<reference evidence="2 3" key="1">
    <citation type="journal article" date="2014" name="Genome Announc.">
        <title>Draft Genome Sequences of Three Alkaliphilic Bacillus Strains, Bacillus wakoensis JCM 9140T, Bacillus akibai JCM 9157T, and Bacillus hemicellulosilyticus JCM 9152T.</title>
        <authorList>
            <person name="Yuki M."/>
            <person name="Oshima K."/>
            <person name="Suda W."/>
            <person name="Oshida Y."/>
            <person name="Kitamura K."/>
            <person name="Iida T."/>
            <person name="Hattori M."/>
            <person name="Ohkuma M."/>
        </authorList>
    </citation>
    <scope>NUCLEOTIDE SEQUENCE [LARGE SCALE GENOMIC DNA]</scope>
    <source>
        <strain evidence="2 3">JCM 9157</strain>
    </source>
</reference>
<proteinExistence type="predicted"/>
<sequence>MKPFNDKIETEEELQNLLGQPSELVRNKTIDFLDDHCKDFISRSPILFMATGNKQGSDVSPRGDYPGFVKILTERFLLIPERPGNKKMDTMRNILANPKVGLIFIIPGLGETLRVNGKASLIKDKHLLAQMSIKGKQPLIAIAVEVEECFIHCAKAFKRSKLWDVHEWPEKETLPPVAEILKAHAKIPGLTTEEITKNLNESYTKRLY</sequence>
<dbReference type="InterPro" id="IPR024029">
    <property type="entry name" value="Pyridox_Oxase_FMN-dep"/>
</dbReference>
<dbReference type="PANTHER" id="PTHR42815">
    <property type="entry name" value="FAD-BINDING, PUTATIVE (AFU_ORTHOLOGUE AFUA_6G07600)-RELATED"/>
    <property type="match status" value="1"/>
</dbReference>
<dbReference type="InterPro" id="IPR011576">
    <property type="entry name" value="Pyridox_Oxase_N"/>
</dbReference>
<dbReference type="GO" id="GO:0016787">
    <property type="term" value="F:hydrolase activity"/>
    <property type="evidence" value="ECO:0007669"/>
    <property type="project" value="UniProtKB-KW"/>
</dbReference>
<dbReference type="AlphaFoldDB" id="W4QT62"/>
<organism evidence="2 3">
    <name type="scientific">Halalkalibacter akibai (strain ATCC 43226 / DSM 21942 / CIP 109018 / JCM 9157 / 1139)</name>
    <name type="common">Bacillus akibai</name>
    <dbReference type="NCBI Taxonomy" id="1236973"/>
    <lineage>
        <taxon>Bacteria</taxon>
        <taxon>Bacillati</taxon>
        <taxon>Bacillota</taxon>
        <taxon>Bacilli</taxon>
        <taxon>Bacillales</taxon>
        <taxon>Bacillaceae</taxon>
        <taxon>Halalkalibacter</taxon>
    </lineage>
</organism>
<feature type="domain" description="Pyridoxamine 5'-phosphate oxidase N-terminal" evidence="1">
    <location>
        <begin position="33"/>
        <end position="152"/>
    </location>
</feature>